<accession>A0A2S2PTE0</accession>
<organism evidence="2">
    <name type="scientific">Schizaphis graminum</name>
    <name type="common">Green bug aphid</name>
    <dbReference type="NCBI Taxonomy" id="13262"/>
    <lineage>
        <taxon>Eukaryota</taxon>
        <taxon>Metazoa</taxon>
        <taxon>Ecdysozoa</taxon>
        <taxon>Arthropoda</taxon>
        <taxon>Hexapoda</taxon>
        <taxon>Insecta</taxon>
        <taxon>Pterygota</taxon>
        <taxon>Neoptera</taxon>
        <taxon>Paraneoptera</taxon>
        <taxon>Hemiptera</taxon>
        <taxon>Sternorrhyncha</taxon>
        <taxon>Aphidomorpha</taxon>
        <taxon>Aphidoidea</taxon>
        <taxon>Aphididae</taxon>
        <taxon>Aphidini</taxon>
        <taxon>Schizaphis</taxon>
    </lineage>
</organism>
<proteinExistence type="predicted"/>
<keyword evidence="1" id="KW-0175">Coiled coil</keyword>
<sequence>MVDKALQDVEQISKELLDLADSDTDKLSLLNNRLETVEQELLNAELDKKLAAINTAKISQAQLINKLKEDIKTLTNDVKNIEAIRMALPSGCWKKTNIEELR</sequence>
<evidence type="ECO:0000256" key="1">
    <source>
        <dbReference type="SAM" id="Coils"/>
    </source>
</evidence>
<name>A0A2S2PTE0_SCHGA</name>
<evidence type="ECO:0000313" key="2">
    <source>
        <dbReference type="EMBL" id="MBY32751.1"/>
    </source>
</evidence>
<dbReference type="AlphaFoldDB" id="A0A2S2PTE0"/>
<protein>
    <submittedName>
        <fullName evidence="2">Laminin subunit gamma-1</fullName>
    </submittedName>
</protein>
<dbReference type="EMBL" id="GGMR01020132">
    <property type="protein sequence ID" value="MBY32751.1"/>
    <property type="molecule type" value="Transcribed_RNA"/>
</dbReference>
<gene>
    <name evidence="2" type="primary">LanB2</name>
    <name evidence="2" type="ORF">g.117136</name>
</gene>
<feature type="coiled-coil region" evidence="1">
    <location>
        <begin position="20"/>
        <end position="84"/>
    </location>
</feature>
<reference evidence="2" key="1">
    <citation type="submission" date="2018-04" db="EMBL/GenBank/DDBJ databases">
        <title>Transcriptome of Schizaphis graminum biotype I.</title>
        <authorList>
            <person name="Scully E.D."/>
            <person name="Geib S.M."/>
            <person name="Palmer N.A."/>
            <person name="Koch K."/>
            <person name="Bradshaw J."/>
            <person name="Heng-Moss T."/>
            <person name="Sarath G."/>
        </authorList>
    </citation>
    <scope>NUCLEOTIDE SEQUENCE</scope>
</reference>